<keyword evidence="1" id="KW-1133">Transmembrane helix</keyword>
<protein>
    <submittedName>
        <fullName evidence="2">Uncharacterized protein</fullName>
    </submittedName>
</protein>
<keyword evidence="1" id="KW-0812">Transmembrane</keyword>
<feature type="transmembrane region" description="Helical" evidence="1">
    <location>
        <begin position="30"/>
        <end position="52"/>
    </location>
</feature>
<feature type="transmembrane region" description="Helical" evidence="1">
    <location>
        <begin position="7"/>
        <end position="24"/>
    </location>
</feature>
<proteinExistence type="predicted"/>
<feature type="transmembrane region" description="Helical" evidence="1">
    <location>
        <begin position="64"/>
        <end position="84"/>
    </location>
</feature>
<accession>A0A3M8AVS2</accession>
<dbReference type="EMBL" id="RHHS01000036">
    <property type="protein sequence ID" value="RNB55301.1"/>
    <property type="molecule type" value="Genomic_DNA"/>
</dbReference>
<keyword evidence="1" id="KW-0472">Membrane</keyword>
<keyword evidence="3" id="KW-1185">Reference proteome</keyword>
<reference evidence="2 3" key="1">
    <citation type="submission" date="2018-10" db="EMBL/GenBank/DDBJ databases">
        <title>Phylogenomics of Brevibacillus.</title>
        <authorList>
            <person name="Dunlap C."/>
        </authorList>
    </citation>
    <scope>NUCLEOTIDE SEQUENCE [LARGE SCALE GENOMIC DNA]</scope>
    <source>
        <strain evidence="2 3">DSM 100115</strain>
    </source>
</reference>
<gene>
    <name evidence="2" type="ORF">EDM57_15300</name>
</gene>
<evidence type="ECO:0000256" key="1">
    <source>
        <dbReference type="SAM" id="Phobius"/>
    </source>
</evidence>
<name>A0A3M8AVS2_9BACL</name>
<comment type="caution">
    <text evidence="2">The sequence shown here is derived from an EMBL/GenBank/DDBJ whole genome shotgun (WGS) entry which is preliminary data.</text>
</comment>
<sequence length="86" mass="10124">MKNINKSLLLALVVNGGFLLFLLLEQVLSNWIVIGWILTVIVFLYFLSFVLIFIEFSRKTNKGYLYLALTINLLGLIMFMIYWFRL</sequence>
<dbReference type="AlphaFoldDB" id="A0A3M8AVS2"/>
<dbReference type="Proteomes" id="UP000268829">
    <property type="component" value="Unassembled WGS sequence"/>
</dbReference>
<evidence type="ECO:0000313" key="2">
    <source>
        <dbReference type="EMBL" id="RNB55301.1"/>
    </source>
</evidence>
<evidence type="ECO:0000313" key="3">
    <source>
        <dbReference type="Proteomes" id="UP000268829"/>
    </source>
</evidence>
<organism evidence="2 3">
    <name type="scientific">Brevibacillus gelatini</name>
    <dbReference type="NCBI Taxonomy" id="1655277"/>
    <lineage>
        <taxon>Bacteria</taxon>
        <taxon>Bacillati</taxon>
        <taxon>Bacillota</taxon>
        <taxon>Bacilli</taxon>
        <taxon>Bacillales</taxon>
        <taxon>Paenibacillaceae</taxon>
        <taxon>Brevibacillus</taxon>
    </lineage>
</organism>